<dbReference type="InterPro" id="IPR044810">
    <property type="entry name" value="WRKY_plant"/>
</dbReference>
<keyword evidence="9" id="KW-1185">Reference proteome</keyword>
<reference evidence="8" key="2">
    <citation type="submission" date="2023-04" db="EMBL/GenBank/DDBJ databases">
        <authorList>
            <person name="Bruccoleri R.E."/>
            <person name="Oakeley E.J."/>
            <person name="Faust A.-M."/>
            <person name="Dessus-Babus S."/>
            <person name="Altorfer M."/>
            <person name="Burckhardt D."/>
            <person name="Oertli M."/>
            <person name="Naumann U."/>
            <person name="Petersen F."/>
            <person name="Wong J."/>
        </authorList>
    </citation>
    <scope>NUCLEOTIDE SEQUENCE</scope>
    <source>
        <strain evidence="8">GSM-AAB239-AS_SAM_17_03QT</strain>
        <tissue evidence="8">Leaf</tissue>
    </source>
</reference>
<evidence type="ECO:0000256" key="2">
    <source>
        <dbReference type="ARBA" id="ARBA00023015"/>
    </source>
</evidence>
<feature type="compositionally biased region" description="Low complexity" evidence="6">
    <location>
        <begin position="428"/>
        <end position="438"/>
    </location>
</feature>
<feature type="region of interest" description="Disordered" evidence="6">
    <location>
        <begin position="428"/>
        <end position="448"/>
    </location>
</feature>
<evidence type="ECO:0000256" key="1">
    <source>
        <dbReference type="ARBA" id="ARBA00004123"/>
    </source>
</evidence>
<dbReference type="GO" id="GO:0005634">
    <property type="term" value="C:nucleus"/>
    <property type="evidence" value="ECO:0007669"/>
    <property type="project" value="UniProtKB-SubCell"/>
</dbReference>
<feature type="region of interest" description="Disordered" evidence="6">
    <location>
        <begin position="42"/>
        <end position="72"/>
    </location>
</feature>
<dbReference type="GO" id="GO:0003700">
    <property type="term" value="F:DNA-binding transcription factor activity"/>
    <property type="evidence" value="ECO:0007669"/>
    <property type="project" value="InterPro"/>
</dbReference>
<evidence type="ECO:0000313" key="9">
    <source>
        <dbReference type="Proteomes" id="UP001140949"/>
    </source>
</evidence>
<feature type="compositionally biased region" description="Low complexity" evidence="6">
    <location>
        <begin position="183"/>
        <end position="193"/>
    </location>
</feature>
<dbReference type="FunFam" id="2.20.25.80:FF:000002">
    <property type="entry name" value="probable WRKY transcription factor 31"/>
    <property type="match status" value="1"/>
</dbReference>
<dbReference type="GO" id="GO:0043565">
    <property type="term" value="F:sequence-specific DNA binding"/>
    <property type="evidence" value="ECO:0007669"/>
    <property type="project" value="InterPro"/>
</dbReference>
<gene>
    <name evidence="8" type="ORF">M6B38_143085</name>
</gene>
<evidence type="ECO:0000256" key="5">
    <source>
        <dbReference type="ARBA" id="ARBA00023242"/>
    </source>
</evidence>
<keyword evidence="4" id="KW-0804">Transcription</keyword>
<dbReference type="Proteomes" id="UP001140949">
    <property type="component" value="Unassembled WGS sequence"/>
</dbReference>
<evidence type="ECO:0000256" key="3">
    <source>
        <dbReference type="ARBA" id="ARBA00023125"/>
    </source>
</evidence>
<feature type="domain" description="WRKY" evidence="7">
    <location>
        <begin position="255"/>
        <end position="321"/>
    </location>
</feature>
<dbReference type="AlphaFoldDB" id="A0AAX6FCV1"/>
<reference evidence="8" key="1">
    <citation type="journal article" date="2023" name="GigaByte">
        <title>Genome assembly of the bearded iris, Iris pallida Lam.</title>
        <authorList>
            <person name="Bruccoleri R.E."/>
            <person name="Oakeley E.J."/>
            <person name="Faust A.M.E."/>
            <person name="Altorfer M."/>
            <person name="Dessus-Babus S."/>
            <person name="Burckhardt D."/>
            <person name="Oertli M."/>
            <person name="Naumann U."/>
            <person name="Petersen F."/>
            <person name="Wong J."/>
        </authorList>
    </citation>
    <scope>NUCLEOTIDE SEQUENCE</scope>
    <source>
        <strain evidence="8">GSM-AAB239-AS_SAM_17_03QT</strain>
    </source>
</reference>
<feature type="region of interest" description="Disordered" evidence="6">
    <location>
        <begin position="535"/>
        <end position="567"/>
    </location>
</feature>
<dbReference type="InterPro" id="IPR003657">
    <property type="entry name" value="WRKY_dom"/>
</dbReference>
<dbReference type="InterPro" id="IPR036576">
    <property type="entry name" value="WRKY_dom_sf"/>
</dbReference>
<accession>A0AAX6FCV1</accession>
<dbReference type="PROSITE" id="PS50811">
    <property type="entry name" value="WRKY"/>
    <property type="match status" value="1"/>
</dbReference>
<feature type="compositionally biased region" description="Basic and acidic residues" evidence="6">
    <location>
        <begin position="57"/>
        <end position="72"/>
    </location>
</feature>
<dbReference type="SMART" id="SM00774">
    <property type="entry name" value="WRKY"/>
    <property type="match status" value="1"/>
</dbReference>
<comment type="caution">
    <text evidence="8">The sequence shown here is derived from an EMBL/GenBank/DDBJ whole genome shotgun (WGS) entry which is preliminary data.</text>
</comment>
<protein>
    <submittedName>
        <fullName evidence="8">WRKY transcription factor 72 isoform X2</fullName>
    </submittedName>
</protein>
<keyword evidence="5" id="KW-0539">Nucleus</keyword>
<evidence type="ECO:0000259" key="7">
    <source>
        <dbReference type="PROSITE" id="PS50811"/>
    </source>
</evidence>
<dbReference type="Gene3D" id="2.20.25.80">
    <property type="entry name" value="WRKY domain"/>
    <property type="match status" value="1"/>
</dbReference>
<evidence type="ECO:0000256" key="6">
    <source>
        <dbReference type="SAM" id="MobiDB-lite"/>
    </source>
</evidence>
<keyword evidence="2" id="KW-0805">Transcription regulation</keyword>
<evidence type="ECO:0000313" key="8">
    <source>
        <dbReference type="EMBL" id="KAJ6813765.1"/>
    </source>
</evidence>
<name>A0AAX6FCV1_IRIPA</name>
<dbReference type="EMBL" id="JANAVB010030220">
    <property type="protein sequence ID" value="KAJ6813765.1"/>
    <property type="molecule type" value="Genomic_DNA"/>
</dbReference>
<feature type="compositionally biased region" description="Basic and acidic residues" evidence="6">
    <location>
        <begin position="149"/>
        <end position="166"/>
    </location>
</feature>
<dbReference type="Pfam" id="PF03106">
    <property type="entry name" value="WRKY"/>
    <property type="match status" value="1"/>
</dbReference>
<comment type="subcellular location">
    <subcellularLocation>
        <location evidence="1">Nucleus</location>
    </subcellularLocation>
</comment>
<dbReference type="PANTHER" id="PTHR31429">
    <property type="entry name" value="WRKY TRANSCRIPTION FACTOR 36-RELATED"/>
    <property type="match status" value="1"/>
</dbReference>
<dbReference type="PANTHER" id="PTHR31429:SF24">
    <property type="entry name" value="WRKY TRANSCRIPTION FACTOR 72-RELATED"/>
    <property type="match status" value="1"/>
</dbReference>
<dbReference type="SUPFAM" id="SSF118290">
    <property type="entry name" value="WRKY DNA-binding domain"/>
    <property type="match status" value="1"/>
</dbReference>
<feature type="region of interest" description="Disordered" evidence="6">
    <location>
        <begin position="138"/>
        <end position="248"/>
    </location>
</feature>
<proteinExistence type="predicted"/>
<evidence type="ECO:0000256" key="4">
    <source>
        <dbReference type="ARBA" id="ARBA00023163"/>
    </source>
</evidence>
<keyword evidence="3" id="KW-0238">DNA-binding</keyword>
<organism evidence="8 9">
    <name type="scientific">Iris pallida</name>
    <name type="common">Sweet iris</name>
    <dbReference type="NCBI Taxonomy" id="29817"/>
    <lineage>
        <taxon>Eukaryota</taxon>
        <taxon>Viridiplantae</taxon>
        <taxon>Streptophyta</taxon>
        <taxon>Embryophyta</taxon>
        <taxon>Tracheophyta</taxon>
        <taxon>Spermatophyta</taxon>
        <taxon>Magnoliopsida</taxon>
        <taxon>Liliopsida</taxon>
        <taxon>Asparagales</taxon>
        <taxon>Iridaceae</taxon>
        <taxon>Iridoideae</taxon>
        <taxon>Irideae</taxon>
        <taxon>Iris</taxon>
    </lineage>
</organism>
<sequence>MEKRTSPVKEEERHVVPAAAGDIEGGEIGKFGHKLRVANRDFAKPTSPADDQIQQEDELKSTRAEVGEAREENERLKKVLTRIVKDYQALQMHFFDIVQQQPPPANKTPSELRAVDDNVTIPDVDDVELEPELVSLRLGTSAMSGGGGVHEKEEKRAGKGDPRVGDDDHEGLTLGLDVSKFGSSASHAAAAATEPPPPSFSSDNSSEEAKEQEAAGDQPWPPGKAAAKNLRSEDQEEVTPPAQVKRARVSVRARCDTPTMNDGCQWRKYGQKVSKGNPCPRAYYRCTVAPLCPVRKQVQRCAEDMSILITTYEGTHNHPLPIAATAMASTTSAAACMLTSGSTSAPRLSGISAPSSSTTAYINPHGPSHFYLQNQLITPSSNSHPTITLDLTNKYNSSNFAPSAPRYPTAPTTFNFSSSIESNSMPSWTSACSSASSQPPQPYNNKSTAHMYSSLNQAYWQRAATSALPPPAPNNMSTDTIARAITSDPSFQSALAAAITSYVGARSNDANANGASNYGSSRYLDRSASLGSARQGGLMLLQPPMPVVVSGPKSASGSPEDDMEQAD</sequence>